<dbReference type="Gene3D" id="1.20.1270.210">
    <property type="match status" value="1"/>
</dbReference>
<evidence type="ECO:0000256" key="1">
    <source>
        <dbReference type="SAM" id="MobiDB-lite"/>
    </source>
</evidence>
<name>A0A212K2I5_9PROT</name>
<dbReference type="InterPro" id="IPR006427">
    <property type="entry name" value="Portal_HK97"/>
</dbReference>
<accession>A0A212K2I5</accession>
<organism evidence="2">
    <name type="scientific">uncultured Alphaproteobacteria bacterium</name>
    <dbReference type="NCBI Taxonomy" id="91750"/>
    <lineage>
        <taxon>Bacteria</taxon>
        <taxon>Pseudomonadati</taxon>
        <taxon>Pseudomonadota</taxon>
        <taxon>Alphaproteobacteria</taxon>
        <taxon>environmental samples</taxon>
    </lineage>
</organism>
<dbReference type="Pfam" id="PF04860">
    <property type="entry name" value="Phage_portal"/>
    <property type="match status" value="1"/>
</dbReference>
<dbReference type="Gene3D" id="3.30.1120.70">
    <property type="match status" value="1"/>
</dbReference>
<dbReference type="NCBIfam" id="TIGR01537">
    <property type="entry name" value="portal_HK97"/>
    <property type="match status" value="1"/>
</dbReference>
<proteinExistence type="predicted"/>
<sequence>MFERLKQAMGLETKAAGGLADPATLALLGGLGPTAAGVSVTPSTALRCPAVFASVKVLAESVASLPVHVYRRTEDGGRERASDHPLEAVLNDAANPWTPASEFRLLMTTALALNGNCYAYANRDRDGRVVELIPLDASAVSVSRNSTTLEPIYRVTEANNQVHEYGRSEIFHVRGIGTSMLTGDSPVLAGREAIGIALAGEILAGSLMANGAQPAGMLKHPKKLAKEILDRLRVAWDSRYTGADKVGKTIILEDGMEFQQLGMTSVDAQFLEQRRFQLEEVARLWRVPLTLLGNLDRATHSNAEQLGQQFLSYCLMPILRLWQDALRLTCLSPEERRDHYVEFLVDDLARADLTARFEAYSKAINSGVLSPNEARGMENRGPYAGGETYMRPVNTAPAPTSGGNKQEAA</sequence>
<dbReference type="Gene3D" id="3.40.140.120">
    <property type="match status" value="1"/>
</dbReference>
<evidence type="ECO:0000313" key="2">
    <source>
        <dbReference type="EMBL" id="SBW05818.1"/>
    </source>
</evidence>
<dbReference type="InterPro" id="IPR006944">
    <property type="entry name" value="Phage/GTA_portal"/>
</dbReference>
<reference evidence="2" key="1">
    <citation type="submission" date="2016-04" db="EMBL/GenBank/DDBJ databases">
        <authorList>
            <person name="Evans L.H."/>
            <person name="Alamgir A."/>
            <person name="Owens N."/>
            <person name="Weber N.D."/>
            <person name="Virtaneva K."/>
            <person name="Barbian K."/>
            <person name="Babar A."/>
            <person name="Rosenke K."/>
        </authorList>
    </citation>
    <scope>NUCLEOTIDE SEQUENCE</scope>
    <source>
        <strain evidence="2">86</strain>
    </source>
</reference>
<gene>
    <name evidence="2" type="ORF">KL86APRO_12029</name>
</gene>
<dbReference type="AlphaFoldDB" id="A0A212K2I5"/>
<feature type="compositionally biased region" description="Polar residues" evidence="1">
    <location>
        <begin position="397"/>
        <end position="409"/>
    </location>
</feature>
<dbReference type="EMBL" id="FLUO01000001">
    <property type="protein sequence ID" value="SBW05818.1"/>
    <property type="molecule type" value="Genomic_DNA"/>
</dbReference>
<feature type="region of interest" description="Disordered" evidence="1">
    <location>
        <begin position="381"/>
        <end position="409"/>
    </location>
</feature>
<protein>
    <submittedName>
        <fullName evidence="2">Portal protein-like protein</fullName>
    </submittedName>
</protein>